<comment type="caution">
    <text evidence="1">The sequence shown here is derived from an EMBL/GenBank/DDBJ whole genome shotgun (WGS) entry which is preliminary data.</text>
</comment>
<evidence type="ECO:0000313" key="1">
    <source>
        <dbReference type="EMBL" id="PKR50394.1"/>
    </source>
</evidence>
<reference evidence="1 2" key="1">
    <citation type="submission" date="2017-09" db="EMBL/GenBank/DDBJ databases">
        <title>Biodiversity and function of Thalassospira species in the particle-attached aromatic-hydrocarbon-degrading consortia from the surface seawater of the South China Sea.</title>
        <authorList>
            <person name="Dong C."/>
            <person name="Liu R."/>
            <person name="Shao Z."/>
        </authorList>
    </citation>
    <scope>NUCLEOTIDE SEQUENCE [LARGE SCALE GENOMIC DNA]</scope>
    <source>
        <strain evidence="1 2">CSC1P2</strain>
    </source>
</reference>
<accession>A0A2N3KIM6</accession>
<proteinExistence type="predicted"/>
<protein>
    <submittedName>
        <fullName evidence="1">Uncharacterized protein</fullName>
    </submittedName>
</protein>
<dbReference type="RefSeq" id="WP_062959158.1">
    <property type="nucleotide sequence ID" value="NZ_NWTK01000017.1"/>
</dbReference>
<name>A0A2N3KIM6_9PROT</name>
<evidence type="ECO:0000313" key="2">
    <source>
        <dbReference type="Proteomes" id="UP000233597"/>
    </source>
</evidence>
<organism evidence="1 2">
    <name type="scientific">Thalassospira marina</name>
    <dbReference type="NCBI Taxonomy" id="2048283"/>
    <lineage>
        <taxon>Bacteria</taxon>
        <taxon>Pseudomonadati</taxon>
        <taxon>Pseudomonadota</taxon>
        <taxon>Alphaproteobacteria</taxon>
        <taxon>Rhodospirillales</taxon>
        <taxon>Thalassospiraceae</taxon>
        <taxon>Thalassospira</taxon>
    </lineage>
</organism>
<dbReference type="AlphaFoldDB" id="A0A2N3KIM6"/>
<dbReference type="Proteomes" id="UP000233597">
    <property type="component" value="Unassembled WGS sequence"/>
</dbReference>
<sequence>MSSETDPLEHVILHAFRYACWQERLDIAEFMLAALEKLDQEHTDYVSEDRPLMDAYRDLTSSL</sequence>
<gene>
    <name evidence="1" type="ORF">COO20_21180</name>
</gene>
<dbReference type="EMBL" id="NWTK01000017">
    <property type="protein sequence ID" value="PKR50394.1"/>
    <property type="molecule type" value="Genomic_DNA"/>
</dbReference>
<dbReference type="OrthoDB" id="7575972at2"/>